<dbReference type="RefSeq" id="WP_073169298.1">
    <property type="nucleotide sequence ID" value="NZ_FQZE01000015.1"/>
</dbReference>
<dbReference type="InterPro" id="IPR043131">
    <property type="entry name" value="BCAT-like_N"/>
</dbReference>
<protein>
    <submittedName>
        <fullName evidence="2">Branched-chain amino acid aminotransferase</fullName>
    </submittedName>
</protein>
<dbReference type="AlphaFoldDB" id="A0A1M6I3G0"/>
<dbReference type="Gene3D" id="3.30.470.10">
    <property type="match status" value="1"/>
</dbReference>
<name>A0A1M6I3G0_9BACT</name>
<dbReference type="PANTHER" id="PTHR42743">
    <property type="entry name" value="AMINO-ACID AMINOTRANSFERASE"/>
    <property type="match status" value="1"/>
</dbReference>
<sequence length="276" mass="32045">MDFLIVNGKIVKTKETNLSEFIIDEPFSLSQKMWFGYGGIPLFSEDMELLARQAAAMKMNLPREFENRRELFRITKRMLNKNKFYRSGHVTFHLFQAKNKTDYVVTSQPFTEFEFPFSEEGTLLTFSNQKKVSGNNFNPFAFFSKPLWETTISELRNTHFHNSVFMNEKNEVCECAGANIFLIQKNEIITPPLKSGCYNDILRSMIFSSAREIGLKTNETTDVKKSDLIKMDEIFIASELTGVQWVLGVDNKRFLHFISDQIHKKLSENLKKKALN</sequence>
<organism evidence="2 3">
    <name type="scientific">Tangfeifania diversioriginum</name>
    <dbReference type="NCBI Taxonomy" id="1168035"/>
    <lineage>
        <taxon>Bacteria</taxon>
        <taxon>Pseudomonadati</taxon>
        <taxon>Bacteroidota</taxon>
        <taxon>Bacteroidia</taxon>
        <taxon>Marinilabiliales</taxon>
        <taxon>Prolixibacteraceae</taxon>
        <taxon>Tangfeifania</taxon>
    </lineage>
</organism>
<evidence type="ECO:0000256" key="1">
    <source>
        <dbReference type="ARBA" id="ARBA00009320"/>
    </source>
</evidence>
<evidence type="ECO:0000313" key="3">
    <source>
        <dbReference type="Proteomes" id="UP000184050"/>
    </source>
</evidence>
<dbReference type="GO" id="GO:0008483">
    <property type="term" value="F:transaminase activity"/>
    <property type="evidence" value="ECO:0007669"/>
    <property type="project" value="UniProtKB-KW"/>
</dbReference>
<dbReference type="GO" id="GO:0046394">
    <property type="term" value="P:carboxylic acid biosynthetic process"/>
    <property type="evidence" value="ECO:0007669"/>
    <property type="project" value="UniProtKB-ARBA"/>
</dbReference>
<dbReference type="InterPro" id="IPR043132">
    <property type="entry name" value="BCAT-like_C"/>
</dbReference>
<reference evidence="2 3" key="1">
    <citation type="submission" date="2016-11" db="EMBL/GenBank/DDBJ databases">
        <authorList>
            <person name="Jaros S."/>
            <person name="Januszkiewicz K."/>
            <person name="Wedrychowicz H."/>
        </authorList>
    </citation>
    <scope>NUCLEOTIDE SEQUENCE [LARGE SCALE GENOMIC DNA]</scope>
    <source>
        <strain evidence="2 3">DSM 27063</strain>
    </source>
</reference>
<dbReference type="SUPFAM" id="SSF56752">
    <property type="entry name" value="D-aminoacid aminotransferase-like PLP-dependent enzymes"/>
    <property type="match status" value="1"/>
</dbReference>
<comment type="similarity">
    <text evidence="1">Belongs to the class-IV pyridoxal-phosphate-dependent aminotransferase family.</text>
</comment>
<keyword evidence="2" id="KW-0808">Transferase</keyword>
<dbReference type="Gene3D" id="3.20.10.10">
    <property type="entry name" value="D-amino Acid Aminotransferase, subunit A, domain 2"/>
    <property type="match status" value="1"/>
</dbReference>
<dbReference type="EMBL" id="FQZE01000015">
    <property type="protein sequence ID" value="SHJ28948.1"/>
    <property type="molecule type" value="Genomic_DNA"/>
</dbReference>
<dbReference type="InterPro" id="IPR036038">
    <property type="entry name" value="Aminotransferase-like"/>
</dbReference>
<dbReference type="InterPro" id="IPR050571">
    <property type="entry name" value="Class-IV_PLP-Dep_Aminotrnsfr"/>
</dbReference>
<accession>A0A1M6I3G0</accession>
<dbReference type="OrthoDB" id="9805628at2"/>
<evidence type="ECO:0000313" key="2">
    <source>
        <dbReference type="EMBL" id="SHJ28948.1"/>
    </source>
</evidence>
<dbReference type="Proteomes" id="UP000184050">
    <property type="component" value="Unassembled WGS sequence"/>
</dbReference>
<dbReference type="PANTHER" id="PTHR42743:SF13">
    <property type="entry name" value="P-LOOP CONTAINING NUCLEOSIDE TRIPHOSPHATE HYDROLASE PROTEIN"/>
    <property type="match status" value="1"/>
</dbReference>
<dbReference type="InterPro" id="IPR001544">
    <property type="entry name" value="Aminotrans_IV"/>
</dbReference>
<dbReference type="STRING" id="1168035.SAMN05444280_11571"/>
<keyword evidence="2" id="KW-0032">Aminotransferase</keyword>
<proteinExistence type="inferred from homology"/>
<gene>
    <name evidence="2" type="ORF">SAMN05444280_11571</name>
</gene>
<keyword evidence="3" id="KW-1185">Reference proteome</keyword>
<dbReference type="Pfam" id="PF01063">
    <property type="entry name" value="Aminotran_4"/>
    <property type="match status" value="1"/>
</dbReference>